<dbReference type="STRING" id="1114856.GCA_000383975_00629"/>
<keyword evidence="5" id="KW-1185">Reference proteome</keyword>
<feature type="domain" description="HTH bat-type" evidence="3">
    <location>
        <begin position="181"/>
        <end position="232"/>
    </location>
</feature>
<name>L9VHS9_9EURY</name>
<dbReference type="OrthoDB" id="194721at2157"/>
<accession>L9VHS9</accession>
<dbReference type="Proteomes" id="UP000011599">
    <property type="component" value="Unassembled WGS sequence"/>
</dbReference>
<dbReference type="InterPro" id="IPR013324">
    <property type="entry name" value="RNA_pol_sigma_r3/r4-like"/>
</dbReference>
<dbReference type="PATRIC" id="fig|1114856.3.peg.4288"/>
<dbReference type="AlphaFoldDB" id="L9VHS9"/>
<organism evidence="4 5">
    <name type="scientific">Natronorubrum tibetense GA33</name>
    <dbReference type="NCBI Taxonomy" id="1114856"/>
    <lineage>
        <taxon>Archaea</taxon>
        <taxon>Methanobacteriati</taxon>
        <taxon>Methanobacteriota</taxon>
        <taxon>Stenosarchaea group</taxon>
        <taxon>Halobacteria</taxon>
        <taxon>Halobacteriales</taxon>
        <taxon>Natrialbaceae</taxon>
        <taxon>Natronorubrum</taxon>
    </lineage>
</organism>
<evidence type="ECO:0000256" key="1">
    <source>
        <dbReference type="ARBA" id="ARBA00023015"/>
    </source>
</evidence>
<reference evidence="4 5" key="1">
    <citation type="journal article" date="2014" name="PLoS Genet.">
        <title>Phylogenetically driven sequencing of extremely halophilic archaea reveals strategies for static and dynamic osmo-response.</title>
        <authorList>
            <person name="Becker E.A."/>
            <person name="Seitzer P.M."/>
            <person name="Tritt A."/>
            <person name="Larsen D."/>
            <person name="Krusor M."/>
            <person name="Yao A.I."/>
            <person name="Wu D."/>
            <person name="Madern D."/>
            <person name="Eisen J.A."/>
            <person name="Darling A.E."/>
            <person name="Facciotti M.T."/>
        </authorList>
    </citation>
    <scope>NUCLEOTIDE SEQUENCE [LARGE SCALE GENOMIC DNA]</scope>
    <source>
        <strain evidence="4 5">GA33</strain>
    </source>
</reference>
<protein>
    <submittedName>
        <fullName evidence="4">Bacterio-opsin activator</fullName>
    </submittedName>
</protein>
<sequence>MSIEPTEASGVCLTLEIWHPNCWTTRVTADTDSGLLGHTVYTAADGTVNGHFTVYGNTTDAVEGCIAEIKDTPLTGDVTVMQRRHDFTHEIAAPGNATQDIFVEYDPDNSITDSLVSRGFIYNAPIHIHDGDEYWPLFLADPNREDLHASLESLRTEEDADISIQKITRSQSAAESKVDLLSARQREILELACSRGYYGWPRTVSLEELATELDVSKPTLLEHLRKAEAKILNAELEANR</sequence>
<comment type="caution">
    <text evidence="4">The sequence shown here is derived from an EMBL/GenBank/DDBJ whole genome shotgun (WGS) entry which is preliminary data.</text>
</comment>
<dbReference type="InterPro" id="IPR007050">
    <property type="entry name" value="HTH_bacterioopsin"/>
</dbReference>
<dbReference type="Gene3D" id="1.10.10.10">
    <property type="entry name" value="Winged helix-like DNA-binding domain superfamily/Winged helix DNA-binding domain"/>
    <property type="match status" value="1"/>
</dbReference>
<dbReference type="EMBL" id="AOHW01000049">
    <property type="protein sequence ID" value="ELY36654.1"/>
    <property type="molecule type" value="Genomic_DNA"/>
</dbReference>
<gene>
    <name evidence="4" type="ORF">C496_20775</name>
</gene>
<evidence type="ECO:0000313" key="4">
    <source>
        <dbReference type="EMBL" id="ELY36654.1"/>
    </source>
</evidence>
<proteinExistence type="predicted"/>
<keyword evidence="1" id="KW-0805">Transcription regulation</keyword>
<dbReference type="SUPFAM" id="SSF88659">
    <property type="entry name" value="Sigma3 and sigma4 domains of RNA polymerase sigma factors"/>
    <property type="match status" value="1"/>
</dbReference>
<dbReference type="PANTHER" id="PTHR34236:SF1">
    <property type="entry name" value="DIMETHYL SULFOXIDE REDUCTASE TRANSCRIPTIONAL ACTIVATOR"/>
    <property type="match status" value="1"/>
</dbReference>
<dbReference type="RefSeq" id="WP_006092357.1">
    <property type="nucleotide sequence ID" value="NZ_AOHW01000049.1"/>
</dbReference>
<evidence type="ECO:0000313" key="5">
    <source>
        <dbReference type="Proteomes" id="UP000011599"/>
    </source>
</evidence>
<dbReference type="eggNOG" id="arCOG02272">
    <property type="taxonomic scope" value="Archaea"/>
</dbReference>
<dbReference type="Pfam" id="PF04967">
    <property type="entry name" value="HTH_10"/>
    <property type="match status" value="1"/>
</dbReference>
<evidence type="ECO:0000259" key="3">
    <source>
        <dbReference type="Pfam" id="PF04967"/>
    </source>
</evidence>
<evidence type="ECO:0000256" key="2">
    <source>
        <dbReference type="ARBA" id="ARBA00023163"/>
    </source>
</evidence>
<dbReference type="PANTHER" id="PTHR34236">
    <property type="entry name" value="DIMETHYL SULFOXIDE REDUCTASE TRANSCRIPTIONAL ACTIVATOR"/>
    <property type="match status" value="1"/>
</dbReference>
<keyword evidence="2" id="KW-0804">Transcription</keyword>
<dbReference type="InterPro" id="IPR036388">
    <property type="entry name" value="WH-like_DNA-bd_sf"/>
</dbReference>